<keyword evidence="7 8" id="KW-0326">Glycosidase</keyword>
<dbReference type="Pfam" id="PF08533">
    <property type="entry name" value="Glyco_hydro_42C"/>
    <property type="match status" value="1"/>
</dbReference>
<evidence type="ECO:0000256" key="8">
    <source>
        <dbReference type="PIRNR" id="PIRNR001084"/>
    </source>
</evidence>
<comment type="similarity">
    <text evidence="2 8">Belongs to the glycosyl hydrolase 42 family.</text>
</comment>
<evidence type="ECO:0000256" key="4">
    <source>
        <dbReference type="ARBA" id="ARBA00022723"/>
    </source>
</evidence>
<sequence>MKNSNNQTKVFKALFIMVMMIAGWNVQSQNATRFFPENDLITTGIYYYPEHWNENQWERDIKNIADMGYEFVHLAEFAWYKMEPVEGTFDFTWLDKVVNLCVKNNLKIVMCTPSATTPTWMRVNYPETFIMDGHYIRAENGTRGLGSTVNSKYRMFVGRIVAEIAKRYGQNKNVVGWQIDNEPPALADYSPDSQEAFRKWLKNKYKTVETLNAVWGTAFWSQWFNSFDEIVIPNTNLVGWWGNNPHALLDFKRYSADCQADFLDLQAGILREHILDNQYITTNYTAICTSADPRRTNKLDFASYTAYPNRGSNNIGENGFRLGDGKLILFASEYYKSVGGVSGVMEIQPGPVNWGSYNPLLLPGTVRMWLYHTFAAGGKLACSYRFRQINYSSEQYHAGIMKPDGVTPSPGGEEYMQFMEDVKSLRKQYKPNKKMPEKLVARSTAILWNLENYWVIDRQKLTHQWDTWGYPVKFLELTKSLGAPSEVISEKADFSKYKFLIVPAYDLADSVLVKRWKDYVANGGHLILTCRTATRNRDGHIWEGEWAAPLSNLIGAHVESTDMLSSYKNGDILMNSTHYNWNNWADLLAPEKGTVVLATYNNQFYKGKAAVVRHKIGKGSVTYIGVDTDDSKLEKDILSDIYKTAGATTEDYPEGVYVYWRDGFNFAVNYSSEAYNMIIPETAKILVGVKTLKPAGVVVWTE</sequence>
<feature type="signal peptide" evidence="11">
    <location>
        <begin position="1"/>
        <end position="28"/>
    </location>
</feature>
<dbReference type="RefSeq" id="WP_106658323.1">
    <property type="nucleotide sequence ID" value="NZ_PJEO01000011.1"/>
</dbReference>
<dbReference type="InterPro" id="IPR003476">
    <property type="entry name" value="Glyco_hydro_42"/>
</dbReference>
<keyword evidence="5 8" id="KW-0378">Hydrolase</keyword>
<dbReference type="GO" id="GO:0009341">
    <property type="term" value="C:beta-galactosidase complex"/>
    <property type="evidence" value="ECO:0007669"/>
    <property type="project" value="InterPro"/>
</dbReference>
<keyword evidence="16" id="KW-1185">Reference proteome</keyword>
<dbReference type="InterPro" id="IPR013780">
    <property type="entry name" value="Glyco_hydro_b"/>
</dbReference>
<dbReference type="PANTHER" id="PTHR36447:SF2">
    <property type="entry name" value="BETA-GALACTOSIDASE YESZ"/>
    <property type="match status" value="1"/>
</dbReference>
<dbReference type="Pfam" id="PF08532">
    <property type="entry name" value="Glyco_hydro_42M"/>
    <property type="match status" value="1"/>
</dbReference>
<feature type="active site" description="Proton donor" evidence="9">
    <location>
        <position position="182"/>
    </location>
</feature>
<feature type="domain" description="Beta-galactosidase trimerisation" evidence="13">
    <location>
        <begin position="443"/>
        <end position="645"/>
    </location>
</feature>
<feature type="binding site" evidence="10">
    <location>
        <position position="143"/>
    </location>
    <ligand>
        <name>substrate</name>
    </ligand>
</feature>
<dbReference type="Gene3D" id="3.40.50.880">
    <property type="match status" value="1"/>
</dbReference>
<dbReference type="Proteomes" id="UP000233435">
    <property type="component" value="Unassembled WGS sequence"/>
</dbReference>
<name>A0A2N3HNZ2_9FLAO</name>
<evidence type="ECO:0000256" key="6">
    <source>
        <dbReference type="ARBA" id="ARBA00022833"/>
    </source>
</evidence>
<organism evidence="15 16">
    <name type="scientific">Confluentibacter flavum</name>
    <dbReference type="NCBI Taxonomy" id="1909700"/>
    <lineage>
        <taxon>Bacteria</taxon>
        <taxon>Pseudomonadati</taxon>
        <taxon>Bacteroidota</taxon>
        <taxon>Flavobacteriia</taxon>
        <taxon>Flavobacteriales</taxon>
        <taxon>Flavobacteriaceae</taxon>
        <taxon>Confluentibacter</taxon>
    </lineage>
</organism>
<feature type="binding site" evidence="10">
    <location>
        <position position="354"/>
    </location>
    <ligand>
        <name>substrate</name>
    </ligand>
</feature>
<dbReference type="PANTHER" id="PTHR36447">
    <property type="entry name" value="BETA-GALACTOSIDASE GANA"/>
    <property type="match status" value="1"/>
</dbReference>
<evidence type="ECO:0000256" key="5">
    <source>
        <dbReference type="ARBA" id="ARBA00022801"/>
    </source>
</evidence>
<feature type="domain" description="Beta-galactosidase C-terminal" evidence="14">
    <location>
        <begin position="662"/>
        <end position="701"/>
    </location>
</feature>
<evidence type="ECO:0000313" key="15">
    <source>
        <dbReference type="EMBL" id="PKQ46642.1"/>
    </source>
</evidence>
<feature type="active site" description="Nucleophile" evidence="9">
    <location>
        <position position="346"/>
    </location>
</feature>
<dbReference type="Pfam" id="PF02449">
    <property type="entry name" value="Glyco_hydro_42"/>
    <property type="match status" value="1"/>
</dbReference>
<dbReference type="Gene3D" id="2.60.40.1180">
    <property type="entry name" value="Golgi alpha-mannosidase II"/>
    <property type="match status" value="1"/>
</dbReference>
<dbReference type="EC" id="3.2.1.23" evidence="3 8"/>
<dbReference type="CDD" id="cd03143">
    <property type="entry name" value="A4_beta-galactosidase_middle_domain"/>
    <property type="match status" value="1"/>
</dbReference>
<feature type="chain" id="PRO_5014716620" description="Beta-galactosidase" evidence="11">
    <location>
        <begin position="29"/>
        <end position="702"/>
    </location>
</feature>
<dbReference type="PIRSF" id="PIRSF001084">
    <property type="entry name" value="B-galactosidase"/>
    <property type="match status" value="1"/>
</dbReference>
<protein>
    <recommendedName>
        <fullName evidence="3 8">Beta-galactosidase</fullName>
        <shortName evidence="8">Beta-gal</shortName>
        <ecNumber evidence="3 8">3.2.1.23</ecNumber>
    </recommendedName>
</protein>
<dbReference type="InterPro" id="IPR013738">
    <property type="entry name" value="Beta_galactosidase_Trimer"/>
</dbReference>
<dbReference type="InterPro" id="IPR013739">
    <property type="entry name" value="Beta_galactosidase_C"/>
</dbReference>
<dbReference type="SUPFAM" id="SSF51445">
    <property type="entry name" value="(Trans)glycosidases"/>
    <property type="match status" value="1"/>
</dbReference>
<comment type="catalytic activity">
    <reaction evidence="1 8">
        <text>Hydrolysis of terminal non-reducing beta-D-galactose residues in beta-D-galactosides.</text>
        <dbReference type="EC" id="3.2.1.23"/>
    </reaction>
</comment>
<evidence type="ECO:0000256" key="1">
    <source>
        <dbReference type="ARBA" id="ARBA00001412"/>
    </source>
</evidence>
<comment type="caution">
    <text evidence="15">The sequence shown here is derived from an EMBL/GenBank/DDBJ whole genome shotgun (WGS) entry which is preliminary data.</text>
</comment>
<evidence type="ECO:0000256" key="2">
    <source>
        <dbReference type="ARBA" id="ARBA00005940"/>
    </source>
</evidence>
<keyword evidence="4" id="KW-0479">Metal-binding</keyword>
<keyword evidence="11" id="KW-0732">Signal</keyword>
<evidence type="ECO:0000259" key="12">
    <source>
        <dbReference type="Pfam" id="PF02449"/>
    </source>
</evidence>
<evidence type="ECO:0000259" key="14">
    <source>
        <dbReference type="Pfam" id="PF08533"/>
    </source>
</evidence>
<dbReference type="SUPFAM" id="SSF51011">
    <property type="entry name" value="Glycosyl hydrolase domain"/>
    <property type="match status" value="1"/>
</dbReference>
<dbReference type="GO" id="GO:0006012">
    <property type="term" value="P:galactose metabolic process"/>
    <property type="evidence" value="ECO:0007669"/>
    <property type="project" value="InterPro"/>
</dbReference>
<feature type="binding site" evidence="10">
    <location>
        <position position="181"/>
    </location>
    <ligand>
        <name>substrate</name>
    </ligand>
</feature>
<dbReference type="InterPro" id="IPR013529">
    <property type="entry name" value="Glyco_hydro_42_N"/>
</dbReference>
<proteinExistence type="inferred from homology"/>
<dbReference type="OrthoDB" id="9800974at2"/>
<dbReference type="GO" id="GO:0046872">
    <property type="term" value="F:metal ion binding"/>
    <property type="evidence" value="ECO:0007669"/>
    <property type="project" value="UniProtKB-KW"/>
</dbReference>
<reference evidence="15 16" key="1">
    <citation type="submission" date="2017-12" db="EMBL/GenBank/DDBJ databases">
        <title>Confluentibacter flavum sp. nov., isolated from the saline lake.</title>
        <authorList>
            <person name="Yu L."/>
        </authorList>
    </citation>
    <scope>NUCLEOTIDE SEQUENCE [LARGE SCALE GENOMIC DNA]</scope>
    <source>
        <strain evidence="15 16">3B</strain>
    </source>
</reference>
<evidence type="ECO:0000256" key="10">
    <source>
        <dbReference type="PIRSR" id="PIRSR001084-2"/>
    </source>
</evidence>
<accession>A0A2N3HNZ2</accession>
<evidence type="ECO:0000256" key="7">
    <source>
        <dbReference type="ARBA" id="ARBA00023295"/>
    </source>
</evidence>
<dbReference type="InterPro" id="IPR029062">
    <property type="entry name" value="Class_I_gatase-like"/>
</dbReference>
<dbReference type="InterPro" id="IPR017853">
    <property type="entry name" value="GH"/>
</dbReference>
<evidence type="ECO:0000256" key="11">
    <source>
        <dbReference type="SAM" id="SignalP"/>
    </source>
</evidence>
<dbReference type="EMBL" id="PJEO01000011">
    <property type="protein sequence ID" value="PKQ46642.1"/>
    <property type="molecule type" value="Genomic_DNA"/>
</dbReference>
<feature type="domain" description="Glycoside hydrolase family 42 N-terminal" evidence="12">
    <location>
        <begin position="47"/>
        <end position="424"/>
    </location>
</feature>
<dbReference type="GO" id="GO:0004565">
    <property type="term" value="F:beta-galactosidase activity"/>
    <property type="evidence" value="ECO:0007669"/>
    <property type="project" value="UniProtKB-EC"/>
</dbReference>
<dbReference type="Gene3D" id="3.20.20.80">
    <property type="entry name" value="Glycosidases"/>
    <property type="match status" value="1"/>
</dbReference>
<gene>
    <name evidence="15" type="ORF">CSW08_02495</name>
</gene>
<evidence type="ECO:0000259" key="13">
    <source>
        <dbReference type="Pfam" id="PF08532"/>
    </source>
</evidence>
<evidence type="ECO:0000313" key="16">
    <source>
        <dbReference type="Proteomes" id="UP000233435"/>
    </source>
</evidence>
<dbReference type="SUPFAM" id="SSF52317">
    <property type="entry name" value="Class I glutamine amidotransferase-like"/>
    <property type="match status" value="1"/>
</dbReference>
<evidence type="ECO:0000256" key="9">
    <source>
        <dbReference type="PIRSR" id="PIRSR001084-1"/>
    </source>
</evidence>
<evidence type="ECO:0000256" key="3">
    <source>
        <dbReference type="ARBA" id="ARBA00012756"/>
    </source>
</evidence>
<dbReference type="AlphaFoldDB" id="A0A2N3HNZ2"/>
<keyword evidence="6" id="KW-0862">Zinc</keyword>